<reference evidence="1 2" key="1">
    <citation type="submission" date="2020-07" db="EMBL/GenBank/DDBJ databases">
        <title>Sequencing the genomes of 1000 actinobacteria strains.</title>
        <authorList>
            <person name="Klenk H.-P."/>
        </authorList>
    </citation>
    <scope>NUCLEOTIDE SEQUENCE [LARGE SCALE GENOMIC DNA]</scope>
    <source>
        <strain evidence="1 2">DSM 18248</strain>
    </source>
</reference>
<gene>
    <name evidence="1" type="ORF">BKA05_001826</name>
</gene>
<dbReference type="Proteomes" id="UP000537326">
    <property type="component" value="Unassembled WGS sequence"/>
</dbReference>
<evidence type="ECO:0008006" key="3">
    <source>
        <dbReference type="Google" id="ProtNLM"/>
    </source>
</evidence>
<protein>
    <recommendedName>
        <fullName evidence="3">Ferredoxin</fullName>
    </recommendedName>
</protein>
<keyword evidence="2" id="KW-1185">Reference proteome</keyword>
<accession>A0A7Y9YDP2</accession>
<name>A0A7Y9YDP2_9ACTN</name>
<comment type="caution">
    <text evidence="1">The sequence shown here is derived from an EMBL/GenBank/DDBJ whole genome shotgun (WGS) entry which is preliminary data.</text>
</comment>
<dbReference type="RefSeq" id="WP_179531172.1">
    <property type="nucleotide sequence ID" value="NZ_BAAAPP010000003.1"/>
</dbReference>
<dbReference type="AlphaFoldDB" id="A0A7Y9YDP2"/>
<organism evidence="1 2">
    <name type="scientific">Nocardioides marinus</name>
    <dbReference type="NCBI Taxonomy" id="374514"/>
    <lineage>
        <taxon>Bacteria</taxon>
        <taxon>Bacillati</taxon>
        <taxon>Actinomycetota</taxon>
        <taxon>Actinomycetes</taxon>
        <taxon>Propionibacteriales</taxon>
        <taxon>Nocardioidaceae</taxon>
        <taxon>Nocardioides</taxon>
    </lineage>
</organism>
<proteinExistence type="predicted"/>
<sequence>MASFVPTSAETLEDQRLYTQARLTRVECLDCLAAVGVKKNSDHHTSVQWTAEAAAQCPDLARRKAESPDGRLAFHACPRMSASIEAAVRDGRLTIGAEDGY</sequence>
<evidence type="ECO:0000313" key="1">
    <source>
        <dbReference type="EMBL" id="NYI10311.1"/>
    </source>
</evidence>
<evidence type="ECO:0000313" key="2">
    <source>
        <dbReference type="Proteomes" id="UP000537326"/>
    </source>
</evidence>
<dbReference type="EMBL" id="JACBZI010000001">
    <property type="protein sequence ID" value="NYI10311.1"/>
    <property type="molecule type" value="Genomic_DNA"/>
</dbReference>